<evidence type="ECO:0000313" key="1">
    <source>
        <dbReference type="EMBL" id="MCT2589606.1"/>
    </source>
</evidence>
<comment type="caution">
    <text evidence="1">The sequence shown here is derived from an EMBL/GenBank/DDBJ whole genome shotgun (WGS) entry which is preliminary data.</text>
</comment>
<evidence type="ECO:0000313" key="2">
    <source>
        <dbReference type="Proteomes" id="UP001156389"/>
    </source>
</evidence>
<proteinExistence type="predicted"/>
<organism evidence="1 2">
    <name type="scientific">Streptomyces gossypii</name>
    <dbReference type="NCBI Taxonomy" id="2883101"/>
    <lineage>
        <taxon>Bacteria</taxon>
        <taxon>Bacillati</taxon>
        <taxon>Actinomycetota</taxon>
        <taxon>Actinomycetes</taxon>
        <taxon>Kitasatosporales</taxon>
        <taxon>Streptomycetaceae</taxon>
        <taxon>Streptomyces</taxon>
    </lineage>
</organism>
<protein>
    <submittedName>
        <fullName evidence="1">DsrE family protein</fullName>
    </submittedName>
</protein>
<dbReference type="Gene3D" id="3.40.1260.10">
    <property type="entry name" value="DsrEFH-like"/>
    <property type="match status" value="1"/>
</dbReference>
<dbReference type="EMBL" id="JAJAGO010000003">
    <property type="protein sequence ID" value="MCT2589606.1"/>
    <property type="molecule type" value="Genomic_DNA"/>
</dbReference>
<gene>
    <name evidence="1" type="ORF">LHJ74_06655</name>
</gene>
<name>A0ABT2JP57_9ACTN</name>
<reference evidence="1 2" key="1">
    <citation type="submission" date="2021-10" db="EMBL/GenBank/DDBJ databases">
        <title>Streptomyces gossypii sp. nov., isolated from soil collected from cotton field.</title>
        <authorList>
            <person name="Ge X."/>
            <person name="Chen X."/>
            <person name="Liu W."/>
        </authorList>
    </citation>
    <scope>NUCLEOTIDE SEQUENCE [LARGE SCALE GENOMIC DNA]</scope>
    <source>
        <strain evidence="1 2">N2-109</strain>
    </source>
</reference>
<dbReference type="InterPro" id="IPR027396">
    <property type="entry name" value="DsrEFH-like"/>
</dbReference>
<keyword evidence="2" id="KW-1185">Reference proteome</keyword>
<dbReference type="SUPFAM" id="SSF75169">
    <property type="entry name" value="DsrEFH-like"/>
    <property type="match status" value="1"/>
</dbReference>
<dbReference type="RefSeq" id="WP_260216613.1">
    <property type="nucleotide sequence ID" value="NZ_JAJAGO010000003.1"/>
</dbReference>
<dbReference type="Proteomes" id="UP001156389">
    <property type="component" value="Unassembled WGS sequence"/>
</dbReference>
<sequence>MKRYLLIESQGTWAGPNAARFIEDACVLAEAGNEVSLFLVQDGVFAVADGASELLKRLAESGGNVLVDDFSTAQRALPARSLPSHVKQVGMDTVVQELFADGCQVVWH</sequence>
<accession>A0ABT2JP57</accession>